<dbReference type="Gene3D" id="3.40.50.10190">
    <property type="entry name" value="BRCT domain"/>
    <property type="match status" value="1"/>
</dbReference>
<organism evidence="2 3">
    <name type="scientific">Atractosteus spatula</name>
    <name type="common">Alligator gar</name>
    <name type="synonym">Lepisosteus spatula</name>
    <dbReference type="NCBI Taxonomy" id="7917"/>
    <lineage>
        <taxon>Eukaryota</taxon>
        <taxon>Metazoa</taxon>
        <taxon>Chordata</taxon>
        <taxon>Craniata</taxon>
        <taxon>Vertebrata</taxon>
        <taxon>Euteleostomi</taxon>
        <taxon>Actinopterygii</taxon>
        <taxon>Neopterygii</taxon>
        <taxon>Holostei</taxon>
        <taxon>Semionotiformes</taxon>
        <taxon>Lepisosteidae</taxon>
        <taxon>Atractosteus</taxon>
    </lineage>
</organism>
<name>A0A8J7P673_ATRSP</name>
<dbReference type="Proteomes" id="UP000736164">
    <property type="component" value="Unassembled WGS sequence"/>
</dbReference>
<evidence type="ECO:0000313" key="2">
    <source>
        <dbReference type="EMBL" id="MBN3326102.1"/>
    </source>
</evidence>
<dbReference type="InterPro" id="IPR036420">
    <property type="entry name" value="BRCT_dom_sf"/>
</dbReference>
<gene>
    <name evidence="2" type="primary">Chd1l</name>
    <name evidence="2" type="ORF">GTO95_0010185</name>
</gene>
<accession>A0A8J7P673</accession>
<feature type="domain" description="BRCT" evidence="1">
    <location>
        <begin position="1"/>
        <end position="56"/>
    </location>
</feature>
<feature type="non-terminal residue" evidence="2">
    <location>
        <position position="59"/>
    </location>
</feature>
<dbReference type="AlphaFoldDB" id="A0A8J7P673"/>
<evidence type="ECO:0000313" key="3">
    <source>
        <dbReference type="Proteomes" id="UP000736164"/>
    </source>
</evidence>
<proteinExistence type="predicted"/>
<dbReference type="PROSITE" id="PS50172">
    <property type="entry name" value="BRCT"/>
    <property type="match status" value="1"/>
</dbReference>
<sequence length="59" mass="6746">MSAEVTHIVAEVESPFHTQELQALRTQYPQALPVQKSWLEACFSQQRKVSPAQHQIDLN</sequence>
<dbReference type="SUPFAM" id="SSF52113">
    <property type="entry name" value="BRCT domain"/>
    <property type="match status" value="1"/>
</dbReference>
<dbReference type="EMBL" id="JAAWVO010078942">
    <property type="protein sequence ID" value="MBN3326102.1"/>
    <property type="molecule type" value="Genomic_DNA"/>
</dbReference>
<protein>
    <submittedName>
        <fullName evidence="2">CHD1L protein</fullName>
    </submittedName>
</protein>
<keyword evidence="3" id="KW-1185">Reference proteome</keyword>
<dbReference type="InterPro" id="IPR001357">
    <property type="entry name" value="BRCT_dom"/>
</dbReference>
<reference evidence="2" key="1">
    <citation type="journal article" date="2021" name="Cell">
        <title>Tracing the genetic footprints of vertebrate landing in non-teleost ray-finned fishes.</title>
        <authorList>
            <person name="Bi X."/>
            <person name="Wang K."/>
            <person name="Yang L."/>
            <person name="Pan H."/>
            <person name="Jiang H."/>
            <person name="Wei Q."/>
            <person name="Fang M."/>
            <person name="Yu H."/>
            <person name="Zhu C."/>
            <person name="Cai Y."/>
            <person name="He Y."/>
            <person name="Gan X."/>
            <person name="Zeng H."/>
            <person name="Yu D."/>
            <person name="Zhu Y."/>
            <person name="Jiang H."/>
            <person name="Qiu Q."/>
            <person name="Yang H."/>
            <person name="Zhang Y.E."/>
            <person name="Wang W."/>
            <person name="Zhu M."/>
            <person name="He S."/>
            <person name="Zhang G."/>
        </authorList>
    </citation>
    <scope>NUCLEOTIDE SEQUENCE</scope>
    <source>
        <strain evidence="2">Allg_001</strain>
    </source>
</reference>
<evidence type="ECO:0000259" key="1">
    <source>
        <dbReference type="PROSITE" id="PS50172"/>
    </source>
</evidence>
<feature type="non-terminal residue" evidence="2">
    <location>
        <position position="1"/>
    </location>
</feature>
<comment type="caution">
    <text evidence="2">The sequence shown here is derived from an EMBL/GenBank/DDBJ whole genome shotgun (WGS) entry which is preliminary data.</text>
</comment>